<dbReference type="AlphaFoldDB" id="A0A1L7WDN4"/>
<evidence type="ECO:0000256" key="2">
    <source>
        <dbReference type="ARBA" id="ARBA00009928"/>
    </source>
</evidence>
<dbReference type="EMBL" id="FJOG01000001">
    <property type="protein sequence ID" value="CZR50895.1"/>
    <property type="molecule type" value="Genomic_DNA"/>
</dbReference>
<protein>
    <recommendedName>
        <fullName evidence="3">tyrosinase</fullName>
        <ecNumber evidence="3">1.14.18.1</ecNumber>
    </recommendedName>
</protein>
<dbReference type="InterPro" id="IPR002227">
    <property type="entry name" value="Tyrosinase_Cu-bd"/>
</dbReference>
<evidence type="ECO:0000256" key="9">
    <source>
        <dbReference type="ARBA" id="ARBA00048233"/>
    </source>
</evidence>
<dbReference type="EC" id="1.14.18.1" evidence="3"/>
<name>A0A1L7WDN4_9HELO</name>
<proteinExistence type="inferred from homology"/>
<evidence type="ECO:0000256" key="1">
    <source>
        <dbReference type="ARBA" id="ARBA00001973"/>
    </source>
</evidence>
<dbReference type="Pfam" id="PF00264">
    <property type="entry name" value="Tyrosinase"/>
    <property type="match status" value="1"/>
</dbReference>
<dbReference type="GO" id="GO:0042438">
    <property type="term" value="P:melanin biosynthetic process"/>
    <property type="evidence" value="ECO:0007669"/>
    <property type="project" value="UniProtKB-KW"/>
</dbReference>
<keyword evidence="7" id="KW-0503">Monooxygenase</keyword>
<evidence type="ECO:0000256" key="7">
    <source>
        <dbReference type="ARBA" id="ARBA00023033"/>
    </source>
</evidence>
<dbReference type="PROSITE" id="PS00498">
    <property type="entry name" value="TYROSINASE_2"/>
    <property type="match status" value="1"/>
</dbReference>
<dbReference type="Proteomes" id="UP000184330">
    <property type="component" value="Unassembled WGS sequence"/>
</dbReference>
<comment type="similarity">
    <text evidence="2">Belongs to the tyrosinase family.</text>
</comment>
<evidence type="ECO:0000256" key="4">
    <source>
        <dbReference type="ARBA" id="ARBA00022723"/>
    </source>
</evidence>
<dbReference type="SUPFAM" id="SSF48056">
    <property type="entry name" value="Di-copper centre-containing domain"/>
    <property type="match status" value="1"/>
</dbReference>
<dbReference type="OrthoDB" id="1658288at2759"/>
<dbReference type="Gene3D" id="2.60.310.20">
    <property type="match status" value="1"/>
</dbReference>
<comment type="catalytic activity">
    <reaction evidence="9">
        <text>2 L-dopa + O2 = 2 L-dopaquinone + 2 H2O</text>
        <dbReference type="Rhea" id="RHEA:34287"/>
        <dbReference type="ChEBI" id="CHEBI:15377"/>
        <dbReference type="ChEBI" id="CHEBI:15379"/>
        <dbReference type="ChEBI" id="CHEBI:57504"/>
        <dbReference type="ChEBI" id="CHEBI:57924"/>
        <dbReference type="EC" id="1.14.18.1"/>
    </reaction>
</comment>
<evidence type="ECO:0000259" key="11">
    <source>
        <dbReference type="PROSITE" id="PS00498"/>
    </source>
</evidence>
<dbReference type="InterPro" id="IPR050316">
    <property type="entry name" value="Tyrosinase/Hemocyanin"/>
</dbReference>
<evidence type="ECO:0000256" key="6">
    <source>
        <dbReference type="ARBA" id="ARBA00023008"/>
    </source>
</evidence>
<keyword evidence="8" id="KW-0470">Melanin biosynthesis</keyword>
<dbReference type="PANTHER" id="PTHR11474">
    <property type="entry name" value="TYROSINASE FAMILY MEMBER"/>
    <property type="match status" value="1"/>
</dbReference>
<reference evidence="12 13" key="1">
    <citation type="submission" date="2016-03" db="EMBL/GenBank/DDBJ databases">
        <authorList>
            <person name="Ploux O."/>
        </authorList>
    </citation>
    <scope>NUCLEOTIDE SEQUENCE [LARGE SCALE GENOMIC DNA]</scope>
    <source>
        <strain evidence="12 13">UAMH 11012</strain>
    </source>
</reference>
<dbReference type="PRINTS" id="PR00092">
    <property type="entry name" value="TYROSINASE"/>
</dbReference>
<keyword evidence="6" id="KW-0186">Copper</keyword>
<dbReference type="PANTHER" id="PTHR11474:SF76">
    <property type="entry name" value="SHKT DOMAIN-CONTAINING PROTEIN"/>
    <property type="match status" value="1"/>
</dbReference>
<evidence type="ECO:0000256" key="10">
    <source>
        <dbReference type="ARBA" id="ARBA00048881"/>
    </source>
</evidence>
<feature type="domain" description="Tyrosinase copper-binding" evidence="11">
    <location>
        <begin position="305"/>
        <end position="316"/>
    </location>
</feature>
<keyword evidence="13" id="KW-1185">Reference proteome</keyword>
<dbReference type="GO" id="GO:0046872">
    <property type="term" value="F:metal ion binding"/>
    <property type="evidence" value="ECO:0007669"/>
    <property type="project" value="UniProtKB-KW"/>
</dbReference>
<keyword evidence="4" id="KW-0479">Metal-binding</keyword>
<sequence>MSAINYPIVGAPKPSTAPADGSVPLRIEIRDLQKNPDQWNLYLLGLNAFKSLDEKSDLSYYGIAGIHGRPYRPWGGVNGDNPGGWQGYCTHTSILFAPWHRPYLALFEQQLYAAVQNIASQFPAESKARYQAAAASFRIPYWDWAATPEDGGYFPNIVGSAANVKVITPASGGKTVTIPNPLYTTQFHPLLPGDFVSQRSGNGTIPYAKWTSTLRYPSNPTSTSAVSEEDQVFQAMSTQFAAIQQNVNILLTDPNYTDFTTFSNHELINDDPGFQASLEDIHNGIHGAVGGTGGHMGELDYSAFDPVFWLHHVNVDRLFAIWQAINPSQYTFDRVDTQGGGTFVIQAGSDENTTTGLAPFNDATGQNYWTAAAASSTQTFNYAYPETQRWLFQSDSDYQNSIQNTIQQLYGGLANNFTDNSNFMVQSAAAPAAPAIKEVAIENQKPIVDSAPEVAPAKQDSGFHPIKGLVHQVKEIFHHNDTPPTTDRGLDLEAEIGKPVENKPEPKAVTYTDYIANIKASKHGLGESYRVHIFLGDFTPDLKTWHTQDALVGTFIAFGKNTTAGDDGETSCGKCKKDAKRDVYITGTIPLTAQILSEVKKGDCPSMDKENVIPYLTKNLHWRVTLADGTEYPRENVPGLTVSVVTTDVTIPVHGRPQRSGVYETHPEVTAGRPAGASA</sequence>
<dbReference type="GO" id="GO:0004503">
    <property type="term" value="F:tyrosinase activity"/>
    <property type="evidence" value="ECO:0007669"/>
    <property type="project" value="UniProtKB-EC"/>
</dbReference>
<evidence type="ECO:0000256" key="5">
    <source>
        <dbReference type="ARBA" id="ARBA00023002"/>
    </source>
</evidence>
<comment type="cofactor">
    <cofactor evidence="1">
        <name>Cu(2+)</name>
        <dbReference type="ChEBI" id="CHEBI:29036"/>
    </cofactor>
</comment>
<dbReference type="InterPro" id="IPR041640">
    <property type="entry name" value="Tyrosinase_C"/>
</dbReference>
<dbReference type="Pfam" id="PF18132">
    <property type="entry name" value="Tyrosinase_C"/>
    <property type="match status" value="1"/>
</dbReference>
<accession>A0A1L7WDN4</accession>
<organism evidence="12 13">
    <name type="scientific">Phialocephala subalpina</name>
    <dbReference type="NCBI Taxonomy" id="576137"/>
    <lineage>
        <taxon>Eukaryota</taxon>
        <taxon>Fungi</taxon>
        <taxon>Dikarya</taxon>
        <taxon>Ascomycota</taxon>
        <taxon>Pezizomycotina</taxon>
        <taxon>Leotiomycetes</taxon>
        <taxon>Helotiales</taxon>
        <taxon>Mollisiaceae</taxon>
        <taxon>Phialocephala</taxon>
        <taxon>Phialocephala fortinii species complex</taxon>
    </lineage>
</organism>
<keyword evidence="5" id="KW-0560">Oxidoreductase</keyword>
<evidence type="ECO:0000256" key="3">
    <source>
        <dbReference type="ARBA" id="ARBA00011906"/>
    </source>
</evidence>
<dbReference type="STRING" id="576137.A0A1L7WDN4"/>
<gene>
    <name evidence="12" type="ORF">PAC_00769</name>
</gene>
<evidence type="ECO:0000313" key="12">
    <source>
        <dbReference type="EMBL" id="CZR50895.1"/>
    </source>
</evidence>
<comment type="catalytic activity">
    <reaction evidence="10">
        <text>L-tyrosine + O2 = L-dopaquinone + H2O</text>
        <dbReference type="Rhea" id="RHEA:18117"/>
        <dbReference type="ChEBI" id="CHEBI:15377"/>
        <dbReference type="ChEBI" id="CHEBI:15379"/>
        <dbReference type="ChEBI" id="CHEBI:57924"/>
        <dbReference type="ChEBI" id="CHEBI:58315"/>
        <dbReference type="EC" id="1.14.18.1"/>
    </reaction>
</comment>
<evidence type="ECO:0000313" key="13">
    <source>
        <dbReference type="Proteomes" id="UP000184330"/>
    </source>
</evidence>
<dbReference type="InterPro" id="IPR008922">
    <property type="entry name" value="Di-copper_centre_dom_sf"/>
</dbReference>
<evidence type="ECO:0000256" key="8">
    <source>
        <dbReference type="ARBA" id="ARBA00023101"/>
    </source>
</evidence>
<dbReference type="Gene3D" id="1.10.1280.10">
    <property type="entry name" value="Di-copper center containing domain from catechol oxidase"/>
    <property type="match status" value="1"/>
</dbReference>